<reference evidence="13" key="1">
    <citation type="submission" date="2023-04" db="EMBL/GenBank/DDBJ databases">
        <title>Complete genome sequence of Temperatibacter marinus.</title>
        <authorList>
            <person name="Rong J.-C."/>
            <person name="Yi M.-L."/>
            <person name="Zhao Q."/>
        </authorList>
    </citation>
    <scope>NUCLEOTIDE SEQUENCE</scope>
    <source>
        <strain evidence="13">NBRC 110045</strain>
    </source>
</reference>
<comment type="caution">
    <text evidence="10">Lacks conserved residue(s) required for the propagation of feature annotation.</text>
</comment>
<dbReference type="GO" id="GO:0004818">
    <property type="term" value="F:glutamate-tRNA ligase activity"/>
    <property type="evidence" value="ECO:0007669"/>
    <property type="project" value="UniProtKB-UniRule"/>
</dbReference>
<dbReference type="AlphaFoldDB" id="A0AA52H8R1"/>
<comment type="similarity">
    <text evidence="2 10">Belongs to the class-I aminoacyl-tRNA synthetase family. Glutamate--tRNA ligase type 1 subfamily.</text>
</comment>
<dbReference type="NCBIfam" id="TIGR00464">
    <property type="entry name" value="gltX_bact"/>
    <property type="match status" value="1"/>
</dbReference>
<dbReference type="InterPro" id="IPR001412">
    <property type="entry name" value="aa-tRNA-synth_I_CS"/>
</dbReference>
<feature type="binding site" evidence="10">
    <location>
        <position position="249"/>
    </location>
    <ligand>
        <name>ATP</name>
        <dbReference type="ChEBI" id="CHEBI:30616"/>
    </ligand>
</feature>
<keyword evidence="14" id="KW-1185">Reference proteome</keyword>
<evidence type="ECO:0000313" key="14">
    <source>
        <dbReference type="Proteomes" id="UP001268683"/>
    </source>
</evidence>
<gene>
    <name evidence="10 13" type="primary">gltX</name>
    <name evidence="13" type="ORF">QGN29_12530</name>
</gene>
<dbReference type="InterPro" id="IPR049940">
    <property type="entry name" value="GluQ/Sye"/>
</dbReference>
<feature type="short sequence motif" description="'HIGH' region" evidence="10">
    <location>
        <begin position="18"/>
        <end position="28"/>
    </location>
</feature>
<protein>
    <recommendedName>
        <fullName evidence="10">Glutamate--tRNA ligase</fullName>
        <ecNumber evidence="10">6.1.1.17</ecNumber>
    </recommendedName>
    <alternativeName>
        <fullName evidence="10">Glutamyl-tRNA synthetase</fullName>
        <shortName evidence="10">GluRS</shortName>
    </alternativeName>
</protein>
<dbReference type="FunFam" id="3.40.50.620:FF:000007">
    <property type="entry name" value="Glutamate--tRNA ligase"/>
    <property type="match status" value="1"/>
</dbReference>
<feature type="domain" description="Aminoacyl-tRNA synthetase class I anticodon-binding" evidence="12">
    <location>
        <begin position="347"/>
        <end position="471"/>
    </location>
</feature>
<evidence type="ECO:0000256" key="4">
    <source>
        <dbReference type="ARBA" id="ARBA00022490"/>
    </source>
</evidence>
<dbReference type="SUPFAM" id="SSF48163">
    <property type="entry name" value="An anticodon-binding domain of class I aminoacyl-tRNA synthetases"/>
    <property type="match status" value="1"/>
</dbReference>
<dbReference type="InterPro" id="IPR020751">
    <property type="entry name" value="aa-tRNA-synth_I_codon-bd_sub2"/>
</dbReference>
<organism evidence="13 14">
    <name type="scientific">Temperatibacter marinus</name>
    <dbReference type="NCBI Taxonomy" id="1456591"/>
    <lineage>
        <taxon>Bacteria</taxon>
        <taxon>Pseudomonadati</taxon>
        <taxon>Pseudomonadota</taxon>
        <taxon>Alphaproteobacteria</taxon>
        <taxon>Kordiimonadales</taxon>
        <taxon>Temperatibacteraceae</taxon>
        <taxon>Temperatibacter</taxon>
    </lineage>
</organism>
<evidence type="ECO:0000259" key="12">
    <source>
        <dbReference type="Pfam" id="PF19269"/>
    </source>
</evidence>
<dbReference type="PRINTS" id="PR00987">
    <property type="entry name" value="TRNASYNTHGLU"/>
</dbReference>
<dbReference type="Proteomes" id="UP001268683">
    <property type="component" value="Chromosome"/>
</dbReference>
<dbReference type="InterPro" id="IPR020058">
    <property type="entry name" value="Glu/Gln-tRNA-synth_Ib_cat-dom"/>
</dbReference>
<dbReference type="SUPFAM" id="SSF52374">
    <property type="entry name" value="Nucleotidylyl transferase"/>
    <property type="match status" value="1"/>
</dbReference>
<comment type="subunit">
    <text evidence="3 10">Monomer.</text>
</comment>
<evidence type="ECO:0000256" key="7">
    <source>
        <dbReference type="ARBA" id="ARBA00022840"/>
    </source>
</evidence>
<dbReference type="PANTHER" id="PTHR43311:SF2">
    <property type="entry name" value="GLUTAMATE--TRNA LIGASE, MITOCHONDRIAL-RELATED"/>
    <property type="match status" value="1"/>
</dbReference>
<comment type="function">
    <text evidence="10">Catalyzes the attachment of glutamate to tRNA(Glu) in a two-step reaction: glutamate is first activated by ATP to form Glu-AMP and then transferred to the acceptor end of tRNA(Glu).</text>
</comment>
<evidence type="ECO:0000256" key="2">
    <source>
        <dbReference type="ARBA" id="ARBA00007894"/>
    </source>
</evidence>
<dbReference type="Pfam" id="PF00749">
    <property type="entry name" value="tRNA-synt_1c"/>
    <property type="match status" value="1"/>
</dbReference>
<dbReference type="GO" id="GO:0005829">
    <property type="term" value="C:cytosol"/>
    <property type="evidence" value="ECO:0007669"/>
    <property type="project" value="TreeGrafter"/>
</dbReference>
<dbReference type="GO" id="GO:0000049">
    <property type="term" value="F:tRNA binding"/>
    <property type="evidence" value="ECO:0007669"/>
    <property type="project" value="InterPro"/>
</dbReference>
<dbReference type="InterPro" id="IPR033910">
    <property type="entry name" value="GluRS_core"/>
</dbReference>
<evidence type="ECO:0000256" key="3">
    <source>
        <dbReference type="ARBA" id="ARBA00011245"/>
    </source>
</evidence>
<name>A0AA52H8R1_9PROT</name>
<evidence type="ECO:0000256" key="8">
    <source>
        <dbReference type="ARBA" id="ARBA00022917"/>
    </source>
</evidence>
<evidence type="ECO:0000256" key="9">
    <source>
        <dbReference type="ARBA" id="ARBA00023146"/>
    </source>
</evidence>
<evidence type="ECO:0000313" key="13">
    <source>
        <dbReference type="EMBL" id="WND02376.1"/>
    </source>
</evidence>
<dbReference type="GO" id="GO:0006424">
    <property type="term" value="P:glutamyl-tRNA aminoacylation"/>
    <property type="evidence" value="ECO:0007669"/>
    <property type="project" value="UniProtKB-UniRule"/>
</dbReference>
<dbReference type="InterPro" id="IPR014729">
    <property type="entry name" value="Rossmann-like_a/b/a_fold"/>
</dbReference>
<sequence>MPTDMPTDMPKVVTRFAPSPTGFLHIGGARTALYNWLFAKRNGGDFLLRIEDTDRKRSSDEAVDAILSGMNWLGLDHTGDVISQFARADRHRQVAEDLLSAGKAYKCYATQEELAALREESREKGLPMRGDIWRERDPSQAPEGVAPAIRLKMNREGATTICDQVQGDVTVQNDQLDDMIILRADGSPTYMLSVVVDDHDMGITHIIRGDDHLNNAFRQMQLFEAMGWDAPIFAHIPLIHGPDGKKLSKRHGALGVDGYDEMGYLPEAMRNYLLRLGWSHGDDELITTDQAIAWFNMENLGKSPSRLDFDKLDSVNAHYIQTADSDVLIDWFKADLATEIEHAPTAEELAQVKLALSSARERAKKRADLAEVTAIFCNIRPLTLTEKAAKAVAGEIAEILSELASTLENLSSWEQGDVKQSIFDFAESKGMKMGKVMQPIRAALTGGRPSGDLMEIMEILGKEECILRLQDIAAQ</sequence>
<accession>A0AA52H8R1</accession>
<dbReference type="KEGG" id="tmk:QGN29_12530"/>
<dbReference type="GO" id="GO:0008270">
    <property type="term" value="F:zinc ion binding"/>
    <property type="evidence" value="ECO:0007669"/>
    <property type="project" value="InterPro"/>
</dbReference>
<dbReference type="Gene3D" id="1.10.10.350">
    <property type="match status" value="1"/>
</dbReference>
<comment type="catalytic activity">
    <reaction evidence="10">
        <text>tRNA(Glu) + L-glutamate + ATP = L-glutamyl-tRNA(Glu) + AMP + diphosphate</text>
        <dbReference type="Rhea" id="RHEA:23540"/>
        <dbReference type="Rhea" id="RHEA-COMP:9663"/>
        <dbReference type="Rhea" id="RHEA-COMP:9680"/>
        <dbReference type="ChEBI" id="CHEBI:29985"/>
        <dbReference type="ChEBI" id="CHEBI:30616"/>
        <dbReference type="ChEBI" id="CHEBI:33019"/>
        <dbReference type="ChEBI" id="CHEBI:78442"/>
        <dbReference type="ChEBI" id="CHEBI:78520"/>
        <dbReference type="ChEBI" id="CHEBI:456215"/>
        <dbReference type="EC" id="6.1.1.17"/>
    </reaction>
</comment>
<evidence type="ECO:0000256" key="6">
    <source>
        <dbReference type="ARBA" id="ARBA00022741"/>
    </source>
</evidence>
<dbReference type="EMBL" id="CP123872">
    <property type="protein sequence ID" value="WND02376.1"/>
    <property type="molecule type" value="Genomic_DNA"/>
</dbReference>
<comment type="subcellular location">
    <subcellularLocation>
        <location evidence="1 10">Cytoplasm</location>
    </subcellularLocation>
</comment>
<evidence type="ECO:0000259" key="11">
    <source>
        <dbReference type="Pfam" id="PF00749"/>
    </source>
</evidence>
<dbReference type="Gene3D" id="3.40.50.620">
    <property type="entry name" value="HUPs"/>
    <property type="match status" value="1"/>
</dbReference>
<keyword evidence="9 10" id="KW-0030">Aminoacyl-tRNA synthetase</keyword>
<dbReference type="InterPro" id="IPR000924">
    <property type="entry name" value="Glu/Gln-tRNA-synth"/>
</dbReference>
<feature type="domain" description="Glutamyl/glutaminyl-tRNA synthetase class Ib catalytic" evidence="11">
    <location>
        <begin position="11"/>
        <end position="313"/>
    </location>
</feature>
<keyword evidence="8 10" id="KW-0648">Protein biosynthesis</keyword>
<evidence type="ECO:0000256" key="1">
    <source>
        <dbReference type="ARBA" id="ARBA00004496"/>
    </source>
</evidence>
<dbReference type="InterPro" id="IPR008925">
    <property type="entry name" value="aa_tRNA-synth_I_cd-bd_sf"/>
</dbReference>
<proteinExistence type="inferred from homology"/>
<dbReference type="RefSeq" id="WP_310798212.1">
    <property type="nucleotide sequence ID" value="NZ_CP123872.1"/>
</dbReference>
<dbReference type="GO" id="GO:0005524">
    <property type="term" value="F:ATP binding"/>
    <property type="evidence" value="ECO:0007669"/>
    <property type="project" value="UniProtKB-UniRule"/>
</dbReference>
<dbReference type="Pfam" id="PF19269">
    <property type="entry name" value="Anticodon_2"/>
    <property type="match status" value="1"/>
</dbReference>
<keyword evidence="4 10" id="KW-0963">Cytoplasm</keyword>
<keyword evidence="6 10" id="KW-0547">Nucleotide-binding</keyword>
<dbReference type="CDD" id="cd00808">
    <property type="entry name" value="GluRS_core"/>
    <property type="match status" value="1"/>
</dbReference>
<keyword evidence="7 10" id="KW-0067">ATP-binding</keyword>
<evidence type="ECO:0000256" key="10">
    <source>
        <dbReference type="HAMAP-Rule" id="MF_00022"/>
    </source>
</evidence>
<keyword evidence="5 10" id="KW-0436">Ligase</keyword>
<dbReference type="PROSITE" id="PS00178">
    <property type="entry name" value="AA_TRNA_LIGASE_I"/>
    <property type="match status" value="1"/>
</dbReference>
<dbReference type="PANTHER" id="PTHR43311">
    <property type="entry name" value="GLUTAMATE--TRNA LIGASE"/>
    <property type="match status" value="1"/>
</dbReference>
<dbReference type="InterPro" id="IPR045462">
    <property type="entry name" value="aa-tRNA-synth_I_cd-bd"/>
</dbReference>
<dbReference type="HAMAP" id="MF_00022">
    <property type="entry name" value="Glu_tRNA_synth_type1"/>
    <property type="match status" value="1"/>
</dbReference>
<dbReference type="EC" id="6.1.1.17" evidence="10"/>
<feature type="short sequence motif" description="'KMSKS' region" evidence="10">
    <location>
        <begin position="246"/>
        <end position="250"/>
    </location>
</feature>
<evidence type="ECO:0000256" key="5">
    <source>
        <dbReference type="ARBA" id="ARBA00022598"/>
    </source>
</evidence>
<dbReference type="InterPro" id="IPR004527">
    <property type="entry name" value="Glu-tRNA-ligase_bac/mito"/>
</dbReference>